<dbReference type="Gene3D" id="2.60.120.200">
    <property type="match status" value="8"/>
</dbReference>
<evidence type="ECO:0000313" key="12">
    <source>
        <dbReference type="Proteomes" id="UP000027997"/>
    </source>
</evidence>
<dbReference type="PRINTS" id="PR00205">
    <property type="entry name" value="CADHERIN"/>
</dbReference>
<feature type="domain" description="Cadherin" evidence="10">
    <location>
        <begin position="182"/>
        <end position="282"/>
    </location>
</feature>
<feature type="domain" description="Cadherin" evidence="10">
    <location>
        <begin position="2005"/>
        <end position="2098"/>
    </location>
</feature>
<keyword evidence="5" id="KW-1133">Transmembrane helix</keyword>
<dbReference type="PROSITE" id="PS50268">
    <property type="entry name" value="CADHERIN_2"/>
    <property type="match status" value="8"/>
</dbReference>
<feature type="domain" description="Cadherin" evidence="10">
    <location>
        <begin position="3791"/>
        <end position="3882"/>
    </location>
</feature>
<dbReference type="Pfam" id="PF16184">
    <property type="entry name" value="Cadherin_3"/>
    <property type="match status" value="1"/>
</dbReference>
<feature type="compositionally biased region" description="Polar residues" evidence="8">
    <location>
        <begin position="3598"/>
        <end position="3613"/>
    </location>
</feature>
<dbReference type="SUPFAM" id="SSF49899">
    <property type="entry name" value="Concanavalin A-like lectins/glucanases"/>
    <property type="match status" value="8"/>
</dbReference>
<feature type="domain" description="Cadherin" evidence="10">
    <location>
        <begin position="5020"/>
        <end position="5118"/>
    </location>
</feature>
<feature type="region of interest" description="Disordered" evidence="8">
    <location>
        <begin position="3598"/>
        <end position="3629"/>
    </location>
</feature>
<evidence type="ECO:0000256" key="3">
    <source>
        <dbReference type="ARBA" id="ARBA00022729"/>
    </source>
</evidence>
<dbReference type="InterPro" id="IPR018511">
    <property type="entry name" value="Hemolysin-typ_Ca-bd_CS"/>
</dbReference>
<comment type="subcellular location">
    <subcellularLocation>
        <location evidence="1">Membrane</location>
        <topology evidence="1">Single-pass membrane protein</topology>
    </subcellularLocation>
</comment>
<dbReference type="InterPro" id="IPR011049">
    <property type="entry name" value="Serralysin-like_metalloprot_C"/>
</dbReference>
<dbReference type="eggNOG" id="COG5434">
    <property type="taxonomic scope" value="Bacteria"/>
</dbReference>
<dbReference type="eggNOG" id="COG1361">
    <property type="taxonomic scope" value="Bacteria"/>
</dbReference>
<feature type="compositionally biased region" description="Acidic residues" evidence="8">
    <location>
        <begin position="109"/>
        <end position="123"/>
    </location>
</feature>
<feature type="compositionally biased region" description="Polar residues" evidence="8">
    <location>
        <begin position="94"/>
        <end position="108"/>
    </location>
</feature>
<evidence type="ECO:0000259" key="10">
    <source>
        <dbReference type="PROSITE" id="PS50268"/>
    </source>
</evidence>
<organism evidence="11 12">
    <name type="scientific">Endozoicomonas elysicola</name>
    <dbReference type="NCBI Taxonomy" id="305900"/>
    <lineage>
        <taxon>Bacteria</taxon>
        <taxon>Pseudomonadati</taxon>
        <taxon>Pseudomonadota</taxon>
        <taxon>Gammaproteobacteria</taxon>
        <taxon>Oceanospirillales</taxon>
        <taxon>Endozoicomonadaceae</taxon>
        <taxon>Endozoicomonas</taxon>
    </lineage>
</organism>
<dbReference type="InterPro" id="IPR054720">
    <property type="entry name" value="HpiC1"/>
</dbReference>
<dbReference type="SMART" id="SM00736">
    <property type="entry name" value="CADG"/>
    <property type="match status" value="2"/>
</dbReference>
<dbReference type="Pfam" id="PF00754">
    <property type="entry name" value="F5_F8_type_C"/>
    <property type="match status" value="1"/>
</dbReference>
<dbReference type="PROSITE" id="PS00330">
    <property type="entry name" value="HEMOLYSIN_CALCIUM"/>
    <property type="match status" value="2"/>
</dbReference>
<dbReference type="InterPro" id="IPR040853">
    <property type="entry name" value="RapA2_cadherin-like"/>
</dbReference>
<dbReference type="PANTHER" id="PTHR24028:SF328">
    <property type="entry name" value="CADHERIN-3"/>
    <property type="match status" value="1"/>
</dbReference>
<dbReference type="NCBIfam" id="TIGR01965">
    <property type="entry name" value="VCBS_repeat"/>
    <property type="match status" value="1"/>
</dbReference>
<evidence type="ECO:0000256" key="8">
    <source>
        <dbReference type="SAM" id="MobiDB-lite"/>
    </source>
</evidence>
<keyword evidence="5" id="KW-0472">Membrane</keyword>
<dbReference type="InterPro" id="IPR013320">
    <property type="entry name" value="ConA-like_dom_sf"/>
</dbReference>
<evidence type="ECO:0000256" key="1">
    <source>
        <dbReference type="ARBA" id="ARBA00004167"/>
    </source>
</evidence>
<feature type="domain" description="F5/8 type C" evidence="9">
    <location>
        <begin position="3888"/>
        <end position="4018"/>
    </location>
</feature>
<evidence type="ECO:0000256" key="2">
    <source>
        <dbReference type="ARBA" id="ARBA00022692"/>
    </source>
</evidence>
<evidence type="ECO:0000256" key="7">
    <source>
        <dbReference type="ARBA" id="ARBA00023180"/>
    </source>
</evidence>
<dbReference type="CDD" id="cd11304">
    <property type="entry name" value="Cadherin_repeat"/>
    <property type="match status" value="8"/>
</dbReference>
<dbReference type="eggNOG" id="COG0726">
    <property type="taxonomic scope" value="Bacteria"/>
</dbReference>
<dbReference type="InterPro" id="IPR001343">
    <property type="entry name" value="Hemolysn_Ca-bd"/>
</dbReference>
<dbReference type="InterPro" id="IPR019960">
    <property type="entry name" value="T1SS_VCA0849"/>
</dbReference>
<dbReference type="SUPFAM" id="SSF51120">
    <property type="entry name" value="beta-Roll"/>
    <property type="match status" value="1"/>
</dbReference>
<dbReference type="STRING" id="305900.GV64_22855"/>
<dbReference type="Pfam" id="PF22825">
    <property type="entry name" value="HpiC1-like"/>
    <property type="match status" value="2"/>
</dbReference>
<keyword evidence="3" id="KW-0732">Signal</keyword>
<dbReference type="NCBIfam" id="TIGR03661">
    <property type="entry name" value="T1SS_VCA0849"/>
    <property type="match status" value="1"/>
</dbReference>
<dbReference type="PANTHER" id="PTHR24028">
    <property type="entry name" value="CADHERIN-87A"/>
    <property type="match status" value="1"/>
</dbReference>
<evidence type="ECO:0000259" key="9">
    <source>
        <dbReference type="PROSITE" id="PS50022"/>
    </source>
</evidence>
<keyword evidence="4" id="KW-0106">Calcium</keyword>
<keyword evidence="12" id="KW-1185">Reference proteome</keyword>
<dbReference type="InterPro" id="IPR006558">
    <property type="entry name" value="LamG-like"/>
</dbReference>
<dbReference type="Pfam" id="PF17892">
    <property type="entry name" value="Cadherin_5"/>
    <property type="match status" value="1"/>
</dbReference>
<dbReference type="InterPro" id="IPR008979">
    <property type="entry name" value="Galactose-bd-like_sf"/>
</dbReference>
<dbReference type="Pfam" id="PF17803">
    <property type="entry name" value="Cadherin_4"/>
    <property type="match status" value="1"/>
</dbReference>
<feature type="domain" description="Cadherin" evidence="10">
    <location>
        <begin position="297"/>
        <end position="389"/>
    </location>
</feature>
<comment type="caution">
    <text evidence="11">The sequence shown here is derived from an EMBL/GenBank/DDBJ whole genome shotgun (WGS) entry which is preliminary data.</text>
</comment>
<evidence type="ECO:0000313" key="11">
    <source>
        <dbReference type="EMBL" id="KEI73171.1"/>
    </source>
</evidence>
<dbReference type="SUPFAM" id="SSF49785">
    <property type="entry name" value="Galactose-binding domain-like"/>
    <property type="match status" value="1"/>
</dbReference>
<dbReference type="NCBIfam" id="NF012211">
    <property type="entry name" value="tand_rpt_95"/>
    <property type="match status" value="1"/>
</dbReference>
<reference evidence="11 12" key="1">
    <citation type="submission" date="2014-06" db="EMBL/GenBank/DDBJ databases">
        <title>Whole Genome Sequences of Three Symbiotic Endozoicomonas Bacteria.</title>
        <authorList>
            <person name="Neave M.J."/>
            <person name="Apprill A."/>
            <person name="Voolstra C.R."/>
        </authorList>
    </citation>
    <scope>NUCLEOTIDE SEQUENCE [LARGE SCALE GENOMIC DNA]</scope>
    <source>
        <strain evidence="11 12">DSM 22380</strain>
    </source>
</reference>
<dbReference type="Pfam" id="PF00028">
    <property type="entry name" value="Cadherin"/>
    <property type="match status" value="8"/>
</dbReference>
<feature type="region of interest" description="Disordered" evidence="8">
    <location>
        <begin position="82"/>
        <end position="128"/>
    </location>
</feature>
<dbReference type="Pfam" id="PF13385">
    <property type="entry name" value="Laminin_G_3"/>
    <property type="match status" value="5"/>
</dbReference>
<dbReference type="EMBL" id="JOJP01000001">
    <property type="protein sequence ID" value="KEI73171.1"/>
    <property type="molecule type" value="Genomic_DNA"/>
</dbReference>
<dbReference type="eggNOG" id="COG4733">
    <property type="taxonomic scope" value="Bacteria"/>
</dbReference>
<dbReference type="Proteomes" id="UP000027997">
    <property type="component" value="Unassembled WGS sequence"/>
</dbReference>
<dbReference type="eggNOG" id="COG2931">
    <property type="taxonomic scope" value="Bacteria"/>
</dbReference>
<dbReference type="GO" id="GO:0007156">
    <property type="term" value="P:homophilic cell adhesion via plasma membrane adhesion molecules"/>
    <property type="evidence" value="ECO:0007669"/>
    <property type="project" value="InterPro"/>
</dbReference>
<dbReference type="Pfam" id="PF00353">
    <property type="entry name" value="HemolysinCabind"/>
    <property type="match status" value="1"/>
</dbReference>
<dbReference type="RefSeq" id="WP_020582372.1">
    <property type="nucleotide sequence ID" value="NZ_JOJP01000001.1"/>
</dbReference>
<dbReference type="eggNOG" id="COG3533">
    <property type="taxonomic scope" value="Bacteria"/>
</dbReference>
<dbReference type="SUPFAM" id="SSF82171">
    <property type="entry name" value="DPP6 N-terminal domain-like"/>
    <property type="match status" value="1"/>
</dbReference>
<keyword evidence="7" id="KW-0325">Glycoprotein</keyword>
<dbReference type="eggNOG" id="COG2911">
    <property type="taxonomic scope" value="Bacteria"/>
</dbReference>
<name>A0A081KG95_9GAMM</name>
<dbReference type="InterPro" id="IPR010221">
    <property type="entry name" value="VCBS_dom"/>
</dbReference>
<gene>
    <name evidence="11" type="ORF">GV64_22855</name>
</gene>
<dbReference type="InterPro" id="IPR002126">
    <property type="entry name" value="Cadherin-like_dom"/>
</dbReference>
<feature type="domain" description="Cadherin" evidence="10">
    <location>
        <begin position="4373"/>
        <end position="4467"/>
    </location>
</feature>
<dbReference type="GO" id="GO:0005886">
    <property type="term" value="C:plasma membrane"/>
    <property type="evidence" value="ECO:0007669"/>
    <property type="project" value="TreeGrafter"/>
</dbReference>
<dbReference type="Gene3D" id="2.60.40.60">
    <property type="entry name" value="Cadherins"/>
    <property type="match status" value="8"/>
</dbReference>
<keyword evidence="2" id="KW-0812">Transmembrane</keyword>
<dbReference type="InterPro" id="IPR050174">
    <property type="entry name" value="Protocadherin/Cadherin-CA"/>
</dbReference>
<dbReference type="PROSITE" id="PS50022">
    <property type="entry name" value="FA58C_3"/>
    <property type="match status" value="1"/>
</dbReference>
<feature type="domain" description="Cadherin" evidence="10">
    <location>
        <begin position="2316"/>
        <end position="2409"/>
    </location>
</feature>
<dbReference type="InterPro" id="IPR015919">
    <property type="entry name" value="Cadherin-like_sf"/>
</dbReference>
<dbReference type="InterPro" id="IPR006644">
    <property type="entry name" value="Cadg"/>
</dbReference>
<feature type="domain" description="Cadherin" evidence="10">
    <location>
        <begin position="746"/>
        <end position="845"/>
    </location>
</feature>
<dbReference type="FunFam" id="2.60.40.60:FF:000015">
    <property type="entry name" value="FAT atypical cadherin 1"/>
    <property type="match status" value="1"/>
</dbReference>
<proteinExistence type="predicted"/>
<dbReference type="InterPro" id="IPR000421">
    <property type="entry name" value="FA58C"/>
</dbReference>
<dbReference type="GO" id="GO:0005509">
    <property type="term" value="F:calcium ion binding"/>
    <property type="evidence" value="ECO:0007669"/>
    <property type="project" value="InterPro"/>
</dbReference>
<evidence type="ECO:0000256" key="4">
    <source>
        <dbReference type="ARBA" id="ARBA00022837"/>
    </source>
</evidence>
<accession>A0A081KG95</accession>
<dbReference type="Gene3D" id="2.60.120.260">
    <property type="entry name" value="Galactose-binding domain-like"/>
    <property type="match status" value="1"/>
</dbReference>
<dbReference type="InterPro" id="IPR041690">
    <property type="entry name" value="Cadherin_5"/>
</dbReference>
<dbReference type="SMART" id="SM00112">
    <property type="entry name" value="CA"/>
    <property type="match status" value="8"/>
</dbReference>
<dbReference type="SMART" id="SM00560">
    <property type="entry name" value="LamGL"/>
    <property type="match status" value="3"/>
</dbReference>
<dbReference type="Pfam" id="PF17963">
    <property type="entry name" value="Big_9"/>
    <property type="match status" value="1"/>
</dbReference>
<dbReference type="SUPFAM" id="SSF49313">
    <property type="entry name" value="Cadherin-like"/>
    <property type="match status" value="8"/>
</dbReference>
<evidence type="ECO:0000256" key="6">
    <source>
        <dbReference type="ARBA" id="ARBA00023157"/>
    </source>
</evidence>
<sequence>MDSQNSASIIGYISEAEGTVLVANEKGEIRTAQVGDPLFLNETVVNDSTANVVIELVNNQLLYLNSQQQIILNLELFGSTAAGNQSKDSKQENPADTSNTEPSASSETTDSDTPEPANDDGPEDSNAPIEDTFIQEVIISHDAEQPDTFRQSSQIESSDSVKVQQQPADPIEASTQINLKPEITNQSFNIDEGVDTDGSVVVGSVISRDPEGQDLSYAIISGNEDGKFTINPATGEITVTGDLDFETRNLYNLTVEATDAGNLSESATVTVSINNANEAPELQDQTYSIDENVITDGSQVVGTITGTDTDAGQTLTYTITAGNDDNRFAIDPNSGEITVVNGLDHESTDSYQLTVTATDDGIPSSSTSAQVTININDLNEAPTVTAPASASYTEGGTVNLFNTLTLDDPEGTLESATVQFTEYGKQLHTTEDQLNFTNQNGISGNYDSTNGVLTLTGTASVADYQTALRSITYSNLSDAPDTDSRILSVSVNDGFIESNVGSTTLSITAENDAPVITGAGELLGESIDTANVEGVAQNIRVTGWGTFTVGQRIELTFTNSEDTSEVYTVNYTISDTATWRIAPGLTAAIINDTPGIGSLVSVTSNNGQIVGSSYLNFVGFDNPNLPPYNLTSVLMDSAGNVIDSSITMINSTTIGSAGTAQVETLTIPSVLQAGQTVKLFINDFELSHTVTAGQATTDVRDALLSQFTNYDLSQAVSAVSSGADGITLTSEQPGEPFDAYGVTTSASDLFTLAVDENTSNGTVVGSVGAEDRDGDSDTLTYTLTDDAGGRFTINSSTGEITVAGALDHESAASHTVTVRVTDAQSAFSEQQITIQVNDSNDAPTVADQTLTTDEDTALLFTAADFSISDQDASDTHTVTIEAINGSGSLYQTPRPDLEFLFEETTGTTTTDDRNSTQGTLSNVTWSSEVGRGGFVTFDQNTDHITLSQPFDLGSEWTVATEFRNLRTDGNGYHSLTGSDSDVQIVVQSGTGEIGTWQDSVGFHSTGVSLNGISADWHSLVVVGQNGQTDFYLDNTLLGSASYQSTGEIDTVGNNSHGNDQAFAENLNNFRIYNVAHPPVTAPSVELSFDDSANPLTDSGNGVTGTVSGAQVVTDTERGSVLEFDNSSDTALLTTPHSLGSEWTISTQFKDLSSATWKTLARGSTHSHHIIIDSSGELGVFDGGSNSVGYTGTGFIGSGFDTSALDDNAWHSLTAVGKDGKTHFYIDGAYVGTSDFQITENVYSIGNYQSGSQPFATYLDDFTIVDTAQFPGTGTALPNGSLITAGDVINAEDLGDLRFIPNPDENGSNYASIDFKATDNNGADSTTETLTINVTAVSEAPTASDKTLSINEDNSHTFTAADFSFSDADAGDTLQSVTITQLPSAGTLTLSGANVTANQVIPTADIGNLVFTPVTHANGTGYTDIQFTVSDGALSSEPHTFTIDVTAVNDAPVLEATLDTVVSSEGIINTVTGSDQSEAVLTPMADGGYLAAWHSEESGSHAIKAQRYSVQATSRNVTIADHSFESVTLIDGEPVLNPAASPWSFSSTHSGIWNPTSGQITQEAPDGNNIGYATNDNETLSQTLSESFSNDTQYQLQVEIGNRSDTAGFANYEVRITAGGVVLASDGSVSPAEGQWQTLTLNLDGSTIPANSAAIGQPITIELVKISGPQIHFDNVRMTATSNELQPDGAEFQVDTTTLVDDQFVQHPQVATLENGNYAVAWEIFDPNSFAKTNMRIFAADGSEVKSEFEILTTSGSHYKPDVIALSNDRFLVTNVHSLDVKATILDENGNTVSTSTAGNVGGWQWGGPEATALNNGGFALVWRLSGTTADDSARIQFFDSNGNNTTSEISFGGAINDSDPHFEIDILSNGEVVTVYQSGENLFFQRWSDTGTAQGSAVQINTSVSPDINGVSEASIETLSDGGFFVVWRSTSQDSGASHGVYGRRFDASGNPLTDEIAINTTTAGNQFDPSVIELESGALQVVWTSNQDGNENIYGASIGLGGNQVLENAPYGTLVGRATATDVEDGTTLTYELVNDAGGRFAIDSTTGAIIVSSPSLLDHDSADAHTIRVRVTDSGGLTAEQDIVIQVWDTNEAPQDITLTLDAGVVSSTPEAQATWAFDNNYNNEAGGNTFSGATPTFVSGPNSRFSNAIEFDGSATDFNVPLDVSETAYTVSFWFKADNAGGLMQIQTAGASGHDRNIYLNADGTITSRIWTEESITSSVGEVYNDGQWHHVVHTFGTSISGQALYVDGTQVATGSKTSSDFTTQTQLRLGFSSTGGTHLDGAIAGLQVFDQAVTASQVADLLAGANGTNAIVDEDTTTATIIGTLTTTDPDDAADAFGQHSYNVSDNRFEISGNQLQLKAGQSLDYETEPTISVTVTATDDNGNGLSTSKTFTIQVRDSNEAPTVADQTFTINEDSQYNLKTSDFSIADQDAGDTHTVTITAINGSGTLMKQPRPDLELLFEDDNTATSAYDGRNDIRGNLTGVTWGTDAEKGGIVTFDQNSDRINLTQAYDLGSEWTITTEFRNLRSDGTTWQSLVEGNGDVQVLINQSTGEIGTWQNGVGFHGTGFTVSGLGNTWHSLTVIGRDGKTHFYLDDEYLGTANYQSTSSIETIGNNSVANSQAFADELNDFRIYNSANMPDLDLSQIAEANTPELSLTFTDQTDPVNDIANNIRGTATAGVEWQNDAQQGPVLRFDNENDYLTLDNDFAVGSEWTISTRFKNPIPLSSNGDQASLVRAGGGDSHVIINNSGELGVLDRLPSNTFHGSGYTITALDNNWHDLTAVGTNGKTYFYIDNQLVGISNFQATDAIDHIGGDDSTFMSPFAEFIDDFQIHDQAFFGDLGDVPPGSTTVNANDTIPADDLNDLIFVPDAHASGNTVASIDFKATDSGGLESSTETLTFNITPVTDAPVITLNNAAYSNLQLDTELITSGNMTSASGWNLSGNVGVASGVMRFSGGNTPNDGIAESHFTIHPDVNYNLSLDYRTSGLTTPQSGLIEIVDISTGNILASQTVNTNTGTFQTLSLNFAGIASGHATLRITDTSTATSGIDLHIDNISIQAAAVDNNHIPSGIGVFGQEDQPVAVNLSAATPDADGSETFAVELTGIPSGVGLSDGSNNITSTGAAIDVSAWNLSNLTFTSPANTSNDFTFTVSATATEAATGTPETTSQVINVHIQSINDIPVSADNTVTITEDNSHTFTTADFAFTDNDTGDSLQSITITSLPAAGTLELNTNPVTLNQVITAADISNLVFTPVAQASGTGYASFGFTVSDGTDSSTAQTLTLDVTPVTDTTTVTLNNNIIDTNVVQNGDVATTSEWTTSGAISLSNGRLQFGSGSANSDGIAEQGIYLNNGLDYSISLDYFRIGTALTESALIEVVDSATGSTLFSQSVSTNSASAQTLNANFTTTSAGFATLRISDTSSGSRPSTDLGIDNISLIPEAANNAGYTPTVSVPEDQPVPVELDIANPDTDGSETLAIQLTGIPSGIQLSDGTNNFTSTGAAIDVSSWNLNNLVLTPPANYDNDFTMTATATATETATGTQVVTNQAINIHIQDINAPPVITVLNPITDVDAAFSFSEGTGTTAADISGNSQDLSMSGSATWGTSRSGSGTAFEMNGTSGAGEISGVQTGGEMTIAAWVRFDSFTQSWSRVIDFGDGQASNNILVGHETTTGDLGFHVHDSGGTQHSLTVSNFFTTGEWVHMVATIDSTGLFTVYKNGEQAGTLQGGVPTEKVRNFNYVGKSNWSADGYLDGAIDDLAVISGALDATAVSNLYQASQLSDFVDANFVLDENSSNGTVVAQLSANDEEDGTNVTYTLVNNAGGRFAISSTGEITVADSSLLDHETTGSHTLRVRVTDSGGLTDEQDVVIQIADINEAPTAIVETSADNPNIPNLTSNNDQGFIVSASGEHSASYAAFRAFDGVDASSADNTGSWAVSGSTGWLQVDTGSPTAIWKYDLKAIGRSQGREPEDWQLQGSNDGINFDVIDTQSGINNWTVREVKEFELTTPAMYRYYRLNITDNNGDSFTGLDGFQIHQDITLTDQNTPLTLDVLANDIDQDDTDDVSNFSLDSVVIVDGSDNPVTGQGTATVVNNEIQFDPGSDFAYLAGGENATVNLRYTMSDDEGVTSTVTTTITVNGINDAPVINETMNTLDVNAAYTFTEGSGTTVADASGDNQPMTLSGTPTWVNGRTGAGTALELDGTNDFGTINGLQTGGAMTVAAWVQFDTTGNWARIIDFGNGAGNQNILLGSSTTDGLEIHVYNSSSTLIGQLTAPNSIQTNQWTHIAFTIDDAGVITLYVDGTSVGSATMTTNAPPDVMVRTSNLVGADNWNANQRLDGQIDDLVILNESLDATEINNLFQATEFTDLLLDIDEHSADNSVVGTVPATELDTSDTLTYTLLDDAGGRFSINSSNGEITIADGNLLDFDDNTSHKVRVRVTDNGNPSLSDEQDVTIVVNNINNTPVLSTSLDTATSTEQHINSITAGSQESSALTPMANGGFMAVWRDAGADQVKAQRYNYTQTRDVTIADHSFESVTYSDGGFSNNPGASAWTYTGTGGDIGTWNPTSGNITQQASDGSNVGYITPDNGVISQSLSENFSRLNSFQLQVDIGNRSDTAGFADYEVRITAGGVVLATGDSASPAEGQWETLTIDLDGSSIAEGSAAIGQPLTIELVKNSGPQMHFDNVRMSVTEPSLELNPLGDEFQINTTNPTSSQNILSPEVATLDNGNYAVVWQLIEPGSWIETRMRVFDANGNEVRAEFNLGTSHYATDVTALSDNRFATVSIDSSDSFNAKIHIFDASGNETSVVSAGSAGGWAYGSPDIEPLDNGGFVVSWRSNSTANDSASFRIYDASGSPTTNAISFGGSNPTNERATKIQELDNGELVTVYQSGDDLFFQRWSSTGTAIGSATAVNTTTADTQSQFNIETLPDGGFFVIWKSSGGQDGDGQGIVGRRFDASGTAVTDEIIINSTTAGEQFDPQLARLSNGALEALWTSDHTGDNEIFGSTIALGAGTGPNQVQENAMNGLLVGKAAVSDFDDPDTHTYTLVNDAGGRFAIDVNTGNISVADGTLLDHETNDSHTVRVRVTDNGGLFSEQDIVIQVQDVNEAPDVSGPMTITAPQNLATHTVSQAFLLTNASDVDDGDTLNVQDISINGITAHRHDFQNSFATGTGGSVAISGNTLTLTSGTDENVVLIDTTGGSSWDTNLHMDFTVTPTSGHSTRNAFIVFDYVDANNYKTIGSYDGDGTSAWEIEQWTNGVNSEIASYNSSDSSNINTPRHVEIDIINNRITMTVDGVEKIAHQFNENITDGQFGAMNRGNAVSTYTLNGTEWDIYPDNEHAVYDNNDGTWTIMPGEDLSGDLTLDYNVSDGELTTAATATLPVERTADITINLTQSSVTDDVLPVETTAQGNPLTVSSVNGQAIASSGTTSINGEFGTLDIAADGSWTYTPDSAYTSVDLDSNLIAEWNFDGNANDNAPSDSIADNGVLTGNAAYTNDSVSGSAVTLDGTGDYVQIATTTELGNYATSPSERTISLFFKLDPSNSKDGKQVLYEEGGSSHGFAIYLDNGKIYVGGWENSNTAYVNTDITYLDSDNWHHIALVMNDNANTLRGFLDGEIFGNAAGITVPAHTGTVAFGSPSEGNQAFDFHDLDDGVGTQFHGLIDEGRVYNRALTEAEVQIMGQLDQTETFTYEVSDGTHTSTSNLEINTLHTLDTINSADGSNGVNDTINGTLFSERLRGYDGNDTLNAGGGDDRIIGGIGDDILTGGSGGDVFKFNIGDIGTAAIPAQDTITDFNMSEGDSLDLSSILVDEENNDLTQYLSFDQADPANPIVEVRDTAGGDITQKITLQGVDLSLLGSTDAEIINSMLNSGNLSTD</sequence>
<keyword evidence="6" id="KW-1015">Disulfide bond</keyword>
<dbReference type="eggNOG" id="COG3291">
    <property type="taxonomic scope" value="Bacteria"/>
</dbReference>
<evidence type="ECO:0000256" key="5">
    <source>
        <dbReference type="ARBA" id="ARBA00022989"/>
    </source>
</evidence>
<protein>
    <submittedName>
        <fullName evidence="11">Uncharacterized protein</fullName>
    </submittedName>
</protein>